<keyword evidence="4" id="KW-1185">Reference proteome</keyword>
<dbReference type="Pfam" id="PF08421">
    <property type="entry name" value="Methyltransf_13"/>
    <property type="match status" value="1"/>
</dbReference>
<dbReference type="Pfam" id="PF13489">
    <property type="entry name" value="Methyltransf_23"/>
    <property type="match status" value="1"/>
</dbReference>
<proteinExistence type="predicted"/>
<feature type="domain" description="Methyltransferase putative zinc binding" evidence="1">
    <location>
        <begin position="6"/>
        <end position="67"/>
    </location>
</feature>
<accession>A0A7K1KVJ6</accession>
<name>A0A7K1KVJ6_9ACTN</name>
<dbReference type="EMBL" id="WOFH01000002">
    <property type="protein sequence ID" value="MUN36200.1"/>
    <property type="molecule type" value="Genomic_DNA"/>
</dbReference>
<dbReference type="Gene3D" id="3.40.50.720">
    <property type="entry name" value="NAD(P)-binding Rossmann-like Domain"/>
    <property type="match status" value="1"/>
</dbReference>
<comment type="caution">
    <text evidence="3">The sequence shown here is derived from an EMBL/GenBank/DDBJ whole genome shotgun (WGS) entry which is preliminary data.</text>
</comment>
<dbReference type="InterPro" id="IPR013691">
    <property type="entry name" value="MeTrfase_14"/>
</dbReference>
<keyword evidence="3" id="KW-0489">Methyltransferase</keyword>
<dbReference type="InterPro" id="IPR013630">
    <property type="entry name" value="Methyltransf_Zn-bd_dom_put"/>
</dbReference>
<evidence type="ECO:0000313" key="4">
    <source>
        <dbReference type="Proteomes" id="UP000432015"/>
    </source>
</evidence>
<dbReference type="Proteomes" id="UP000432015">
    <property type="component" value="Unassembled WGS sequence"/>
</dbReference>
<dbReference type="GO" id="GO:0008168">
    <property type="term" value="F:methyltransferase activity"/>
    <property type="evidence" value="ECO:0007669"/>
    <property type="project" value="UniProtKB-KW"/>
</dbReference>
<dbReference type="Gene3D" id="6.20.50.110">
    <property type="entry name" value="Methyltransferase, zinc-binding domain"/>
    <property type="match status" value="1"/>
</dbReference>
<dbReference type="AlphaFoldDB" id="A0A7K1KVJ6"/>
<dbReference type="SUPFAM" id="SSF53335">
    <property type="entry name" value="S-adenosyl-L-methionine-dependent methyltransferases"/>
    <property type="match status" value="1"/>
</dbReference>
<protein>
    <submittedName>
        <fullName evidence="3">Methyltransferase domain-containing protein</fullName>
    </submittedName>
</protein>
<evidence type="ECO:0000259" key="2">
    <source>
        <dbReference type="Pfam" id="PF08484"/>
    </source>
</evidence>
<sequence>MVISECRICGNGELVPVLDLGVQAITSVFPRTPGDPVPRVPLELVKCGPGGCGLVQLRHTTDAGAMYTTGSYGYRSSIRPFMVDHLRGIVRGVLDRVDLVPGDLVVDIGSNDSTLLRAYPREGIGEGIGLVGIDPTGEQFRPLYPDGIDLIPTYFSREAFAAEFGDRKAKVVTSIAMFYDLPRPMDVMRDIHDILDDDGVWVSEQSYLPSMLADNAYDVVCHEHLEYYALRQFEWMAERVGLTVVDAEITPVYGGSLNLTMAKRGGRHRTASPAVAELRRRESALELEGLRPYETLAATAARQRAALRSFLDDSRAAGRLTVGYGASTKGNVILQYCGLTPDDLPCIGEFNADKSGRFTPGTHIPIVSEEDAHALRPDQLLVLPWTFRDDFLSREQGYLAGGGRLVFPLPEMQIVPGETVAV</sequence>
<evidence type="ECO:0000313" key="3">
    <source>
        <dbReference type="EMBL" id="MUN36200.1"/>
    </source>
</evidence>
<evidence type="ECO:0000259" key="1">
    <source>
        <dbReference type="Pfam" id="PF08421"/>
    </source>
</evidence>
<feature type="domain" description="C-methyltransferase" evidence="2">
    <location>
        <begin position="251"/>
        <end position="410"/>
    </location>
</feature>
<dbReference type="InterPro" id="IPR038576">
    <property type="entry name" value="Methyltransf_Zn-bd_dom_put_sf"/>
</dbReference>
<organism evidence="3 4">
    <name type="scientific">Actinomadura litoris</name>
    <dbReference type="NCBI Taxonomy" id="2678616"/>
    <lineage>
        <taxon>Bacteria</taxon>
        <taxon>Bacillati</taxon>
        <taxon>Actinomycetota</taxon>
        <taxon>Actinomycetes</taxon>
        <taxon>Streptosporangiales</taxon>
        <taxon>Thermomonosporaceae</taxon>
        <taxon>Actinomadura</taxon>
    </lineage>
</organism>
<reference evidence="3 4" key="1">
    <citation type="submission" date="2019-11" db="EMBL/GenBank/DDBJ databases">
        <authorList>
            <person name="Cao P."/>
        </authorList>
    </citation>
    <scope>NUCLEOTIDE SEQUENCE [LARGE SCALE GENOMIC DNA]</scope>
    <source>
        <strain evidence="3 4">NEAU-AAG5</strain>
    </source>
</reference>
<dbReference type="GO" id="GO:0032259">
    <property type="term" value="P:methylation"/>
    <property type="evidence" value="ECO:0007669"/>
    <property type="project" value="UniProtKB-KW"/>
</dbReference>
<dbReference type="Gene3D" id="3.40.50.150">
    <property type="entry name" value="Vaccinia Virus protein VP39"/>
    <property type="match status" value="1"/>
</dbReference>
<gene>
    <name evidence="3" type="ORF">GNZ18_06260</name>
</gene>
<keyword evidence="3" id="KW-0808">Transferase</keyword>
<dbReference type="InterPro" id="IPR029063">
    <property type="entry name" value="SAM-dependent_MTases_sf"/>
</dbReference>
<dbReference type="RefSeq" id="WP_156215202.1">
    <property type="nucleotide sequence ID" value="NZ_WOFH01000002.1"/>
</dbReference>
<dbReference type="Pfam" id="PF08484">
    <property type="entry name" value="Methyltransf_14"/>
    <property type="match status" value="1"/>
</dbReference>